<proteinExistence type="predicted"/>
<comment type="caution">
    <text evidence="1">The sequence shown here is derived from an EMBL/GenBank/DDBJ whole genome shotgun (WGS) entry which is preliminary data.</text>
</comment>
<dbReference type="AlphaFoldDB" id="A0A9X9EPW0"/>
<feature type="non-terminal residue" evidence="1">
    <location>
        <position position="80"/>
    </location>
</feature>
<dbReference type="Proteomes" id="UP000309170">
    <property type="component" value="Unassembled WGS sequence"/>
</dbReference>
<sequence length="80" mass="9003">HKFTSKNTTLTEIVREPFVFQEKGSSLREKLVSLCKIYNVNKPIVGLQINGFNETIRTVIEGNGVTFVSSLEVNEYIARG</sequence>
<evidence type="ECO:0000313" key="1">
    <source>
        <dbReference type="EMBL" id="TKG98065.1"/>
    </source>
</evidence>
<gene>
    <name evidence="1" type="ORF">FC678_26280</name>
</gene>
<feature type="non-terminal residue" evidence="1">
    <location>
        <position position="1"/>
    </location>
</feature>
<accession>A0A9X9EPW0</accession>
<reference evidence="1 2" key="1">
    <citation type="journal article" date="2019" name="Environ. Microbiol.">
        <title>An active ?-lactamase is a part of an orchestrated cell wall stress resistance network of Bacillus subtilis and related rhizosphere species.</title>
        <authorList>
            <person name="Bucher T."/>
            <person name="Keren-Paz A."/>
            <person name="Hausser J."/>
            <person name="Olender T."/>
            <person name="Cytryn E."/>
            <person name="Kolodkin-Gal I."/>
        </authorList>
    </citation>
    <scope>NUCLEOTIDE SEQUENCE [LARGE SCALE GENOMIC DNA]</scope>
    <source>
        <strain evidence="1 2">I4</strain>
    </source>
</reference>
<dbReference type="EMBL" id="SZNT01000912">
    <property type="protein sequence ID" value="TKG98065.1"/>
    <property type="molecule type" value="Genomic_DNA"/>
</dbReference>
<protein>
    <submittedName>
        <fullName evidence="1">LysR family transcriptional regulator</fullName>
    </submittedName>
</protein>
<dbReference type="SUPFAM" id="SSF53850">
    <property type="entry name" value="Periplasmic binding protein-like II"/>
    <property type="match status" value="1"/>
</dbReference>
<dbReference type="Gene3D" id="3.40.190.10">
    <property type="entry name" value="Periplasmic binding protein-like II"/>
    <property type="match status" value="1"/>
</dbReference>
<evidence type="ECO:0000313" key="2">
    <source>
        <dbReference type="Proteomes" id="UP000309170"/>
    </source>
</evidence>
<name>A0A9X9EPW0_9BACI</name>
<organism evidence="1 2">
    <name type="scientific">Peribacillus simplex</name>
    <dbReference type="NCBI Taxonomy" id="1478"/>
    <lineage>
        <taxon>Bacteria</taxon>
        <taxon>Bacillati</taxon>
        <taxon>Bacillota</taxon>
        <taxon>Bacilli</taxon>
        <taxon>Bacillales</taxon>
        <taxon>Bacillaceae</taxon>
        <taxon>Peribacillus</taxon>
    </lineage>
</organism>